<protein>
    <submittedName>
        <fullName evidence="1">Uncharacterized protein</fullName>
    </submittedName>
</protein>
<keyword evidence="1" id="KW-0614">Plasmid</keyword>
<gene>
    <name evidence="1" type="ORF">JET14_21995</name>
</gene>
<dbReference type="EMBL" id="CP066788">
    <property type="protein sequence ID" value="QQM33125.1"/>
    <property type="molecule type" value="Genomic_DNA"/>
</dbReference>
<reference evidence="1 2" key="1">
    <citation type="submission" date="2020-12" db="EMBL/GenBank/DDBJ databases">
        <authorList>
            <person name="Zheng R.K."/>
            <person name="Sun C.M."/>
        </authorList>
    </citation>
    <scope>NUCLEOTIDE SEQUENCE [LARGE SCALE GENOMIC DNA]</scope>
    <source>
        <strain evidence="1 2">ZRK001</strain>
        <plasmid evidence="1 2">plas-002</plasmid>
    </source>
</reference>
<geneLocation type="plasmid" evidence="1 2">
    <name>plas-002</name>
</geneLocation>
<name>A0A7T7KNT2_9HYPH</name>
<accession>A0A7T7KNT2</accession>
<evidence type="ECO:0000313" key="2">
    <source>
        <dbReference type="Proteomes" id="UP000596083"/>
    </source>
</evidence>
<dbReference type="RefSeq" id="WP_200338472.1">
    <property type="nucleotide sequence ID" value="NZ_CP066788.1"/>
</dbReference>
<proteinExistence type="predicted"/>
<dbReference type="Proteomes" id="UP000596083">
    <property type="component" value="Plasmid plas-002"/>
</dbReference>
<dbReference type="AlphaFoldDB" id="A0A7T7KNT2"/>
<sequence>MFRRLEPRMLQTQVFSAPGGLASIGAYRSAPLSRGAASSQVWQAGPMRRSCGATNVSDGLAPREMMRKMKRGFPAQMRKMKRGFSDACENYAKVCRSANARLCLSRTEASKTNTTLLARIACHLSPLSDCGRDTTLRVVMKSGMRKSGKTNAKNKRKARVYNAKKECINQEFEIRCSSSFKLTAKLLIA</sequence>
<evidence type="ECO:0000313" key="1">
    <source>
        <dbReference type="EMBL" id="QQM33125.1"/>
    </source>
</evidence>
<dbReference type="KEGG" id="mlut:JET14_21995"/>
<organism evidence="1 2">
    <name type="scientific">Martelella lutilitoris</name>
    <dbReference type="NCBI Taxonomy" id="2583532"/>
    <lineage>
        <taxon>Bacteria</taxon>
        <taxon>Pseudomonadati</taxon>
        <taxon>Pseudomonadota</taxon>
        <taxon>Alphaproteobacteria</taxon>
        <taxon>Hyphomicrobiales</taxon>
        <taxon>Aurantimonadaceae</taxon>
        <taxon>Martelella</taxon>
    </lineage>
</organism>